<dbReference type="AlphaFoldDB" id="G2MC01"/>
<organism evidence="1 2">
    <name type="scientific">Helicobacter pylori SNT49</name>
    <dbReference type="NCBI Taxonomy" id="1055530"/>
    <lineage>
        <taxon>Bacteria</taxon>
        <taxon>Pseudomonadati</taxon>
        <taxon>Campylobacterota</taxon>
        <taxon>Epsilonproteobacteria</taxon>
        <taxon>Campylobacterales</taxon>
        <taxon>Helicobacteraceae</taxon>
        <taxon>Helicobacter</taxon>
    </lineage>
</organism>
<dbReference type="Proteomes" id="UP000008534">
    <property type="component" value="Chromosome"/>
</dbReference>
<proteinExistence type="predicted"/>
<dbReference type="KEGG" id="hen:HPSNT_04030"/>
<accession>G2MC01</accession>
<evidence type="ECO:0000313" key="1">
    <source>
        <dbReference type="EMBL" id="AEN16956.1"/>
    </source>
</evidence>
<name>G2MC01_HELPX</name>
<reference evidence="1 2" key="1">
    <citation type="submission" date="2011-08" db="EMBL/GenBank/DDBJ databases">
        <authorList>
            <person name="Kersulyte D."/>
            <person name="Choudhury A."/>
            <person name="Mukhopadhyay A.K."/>
            <person name="Nair G.B."/>
            <person name="Berg D.E."/>
        </authorList>
    </citation>
    <scope>NUCLEOTIDE SEQUENCE [LARGE SCALE GENOMIC DNA]</scope>
    <source>
        <strain evidence="2">SNT49</strain>
    </source>
</reference>
<dbReference type="HOGENOM" id="CLU_199677_0_0_7"/>
<sequence>MAFFNIFKLNFLKFYYRIFNKGTDFTPTIQQKNFFKVCEIKRAF</sequence>
<protein>
    <submittedName>
        <fullName evidence="1">Uncharacterized protein</fullName>
    </submittedName>
</protein>
<dbReference type="EMBL" id="CP002983">
    <property type="protein sequence ID" value="AEN16956.1"/>
    <property type="molecule type" value="Genomic_DNA"/>
</dbReference>
<evidence type="ECO:0000313" key="2">
    <source>
        <dbReference type="Proteomes" id="UP000008534"/>
    </source>
</evidence>
<gene>
    <name evidence="1" type="ORF">HPSNT_04030</name>
</gene>